<protein>
    <recommendedName>
        <fullName evidence="6">DUF1279 domain-containing protein</fullName>
    </recommendedName>
</protein>
<comment type="caution">
    <text evidence="7">The sequence shown here is derived from an EMBL/GenBank/DDBJ whole genome shotgun (WGS) entry which is preliminary data.</text>
</comment>
<gene>
    <name evidence="7" type="ORF">FBUS_07463</name>
</gene>
<dbReference type="GO" id="GO:0016020">
    <property type="term" value="C:membrane"/>
    <property type="evidence" value="ECO:0007669"/>
    <property type="project" value="UniProtKB-SubCell"/>
</dbReference>
<evidence type="ECO:0000313" key="7">
    <source>
        <dbReference type="EMBL" id="KAA0192376.1"/>
    </source>
</evidence>
<reference evidence="7" key="1">
    <citation type="submission" date="2019-05" db="EMBL/GenBank/DDBJ databases">
        <title>Annotation for the trematode Fasciolopsis buski.</title>
        <authorList>
            <person name="Choi Y.-J."/>
        </authorList>
    </citation>
    <scope>NUCLEOTIDE SEQUENCE</scope>
    <source>
        <strain evidence="7">HT</strain>
        <tissue evidence="7">Whole worm</tissue>
    </source>
</reference>
<feature type="domain" description="DUF1279" evidence="6">
    <location>
        <begin position="91"/>
        <end position="179"/>
    </location>
</feature>
<keyword evidence="5" id="KW-0472">Membrane</keyword>
<evidence type="ECO:0000256" key="3">
    <source>
        <dbReference type="ARBA" id="ARBA00022989"/>
    </source>
</evidence>
<dbReference type="InterPro" id="IPR009688">
    <property type="entry name" value="FAM210A/B-like_dom"/>
</dbReference>
<dbReference type="Proteomes" id="UP000728185">
    <property type="component" value="Unassembled WGS sequence"/>
</dbReference>
<dbReference type="GO" id="GO:0005739">
    <property type="term" value="C:mitochondrion"/>
    <property type="evidence" value="ECO:0007669"/>
    <property type="project" value="TreeGrafter"/>
</dbReference>
<dbReference type="PANTHER" id="PTHR21377">
    <property type="entry name" value="PROTEIN FAM210B, MITOCHONDRIAL"/>
    <property type="match status" value="1"/>
</dbReference>
<name>A0A8E0RTJ8_9TREM</name>
<dbReference type="AlphaFoldDB" id="A0A8E0RTJ8"/>
<evidence type="ECO:0000259" key="6">
    <source>
        <dbReference type="Pfam" id="PF06916"/>
    </source>
</evidence>
<comment type="subcellular location">
    <subcellularLocation>
        <location evidence="1">Membrane</location>
        <topology evidence="1">Single-pass membrane protein</topology>
    </subcellularLocation>
</comment>
<accession>A0A8E0RTJ8</accession>
<evidence type="ECO:0000256" key="1">
    <source>
        <dbReference type="ARBA" id="ARBA00004167"/>
    </source>
</evidence>
<dbReference type="EMBL" id="LUCM01005723">
    <property type="protein sequence ID" value="KAA0192376.1"/>
    <property type="molecule type" value="Genomic_DNA"/>
</dbReference>
<dbReference type="PANTHER" id="PTHR21377:SF1">
    <property type="entry name" value="PROTEIN FAM210A"/>
    <property type="match status" value="1"/>
</dbReference>
<keyword evidence="4" id="KW-0175">Coiled coil</keyword>
<evidence type="ECO:0000256" key="4">
    <source>
        <dbReference type="ARBA" id="ARBA00023054"/>
    </source>
</evidence>
<keyword evidence="2" id="KW-0812">Transmembrane</keyword>
<organism evidence="7 8">
    <name type="scientific">Fasciolopsis buskii</name>
    <dbReference type="NCBI Taxonomy" id="27845"/>
    <lineage>
        <taxon>Eukaryota</taxon>
        <taxon>Metazoa</taxon>
        <taxon>Spiralia</taxon>
        <taxon>Lophotrochozoa</taxon>
        <taxon>Platyhelminthes</taxon>
        <taxon>Trematoda</taxon>
        <taxon>Digenea</taxon>
        <taxon>Plagiorchiida</taxon>
        <taxon>Echinostomata</taxon>
        <taxon>Echinostomatoidea</taxon>
        <taxon>Fasciolidae</taxon>
        <taxon>Fasciolopsis</taxon>
    </lineage>
</organism>
<keyword evidence="8" id="KW-1185">Reference proteome</keyword>
<evidence type="ECO:0000256" key="5">
    <source>
        <dbReference type="ARBA" id="ARBA00023136"/>
    </source>
</evidence>
<keyword evidence="3" id="KW-1133">Transmembrane helix</keyword>
<dbReference type="InterPro" id="IPR045866">
    <property type="entry name" value="FAM210A/B-like"/>
</dbReference>
<evidence type="ECO:0000256" key="2">
    <source>
        <dbReference type="ARBA" id="ARBA00022692"/>
    </source>
</evidence>
<evidence type="ECO:0000313" key="8">
    <source>
        <dbReference type="Proteomes" id="UP000728185"/>
    </source>
</evidence>
<dbReference type="OrthoDB" id="5874039at2759"/>
<sequence>MSAIGIGLSSLFRCSFTGARVPPSQILRSILKWKCVSLPQRSLFTASSFHGWLIVHHKSVSPVSLPYSTSSHPEESKEDKEIKAKKASLVQRFKESYAIYGKLVIVIHGLTSCVWLGSAYLLASTGINLLDVLEAGHFPEWVCRPLRMGGGVVNTWATTLILYKLIAPIRYGATLILTRYAVHYLRAKGKVPQLAERNRLRNLARESAQISRERLKVRLSKGRTKVIYMSKKALRGQKKD</sequence>
<proteinExistence type="predicted"/>
<dbReference type="Pfam" id="PF06916">
    <property type="entry name" value="FAM210A-B_dom"/>
    <property type="match status" value="1"/>
</dbReference>